<evidence type="ECO:0000256" key="23">
    <source>
        <dbReference type="RuleBase" id="RU003465"/>
    </source>
</evidence>
<keyword evidence="13" id="KW-0464">Manganese</keyword>
<evidence type="ECO:0000256" key="15">
    <source>
        <dbReference type="ARBA" id="ARBA00047761"/>
    </source>
</evidence>
<sequence>MEQEEALCFLKAFLEEFPAALEEGASLPVSPLSRKFTMEELHGESLELGLRLLANRGASPRLGALLCQAAYSQLLQTDLLPYQCPEEPEGDQEEKADDKAVLFQSEAVQRTFLNKLIDVALAWHRNFPKVALCPSRNLQCSIHAIKNTRRKMEDKHLALAEFNQLFGIQDDVDRAYYAVFDGHGGVDAATYASTHLHVVLSKQEMLQSDATTAFKTAFKRTDDMFRNKAKRERLRSGSTGVAVLIQDQELTVAWLGDSQAILVRDGHVVRLMDPHKPEREDEKQRIEDLGGCITFMGCWRVNGTYAVSRAIGDFDQKPFVSGDAESLTMKLQGDEDYVLLACDGFFDAVKASAVPHLVMDALKLAGKPEGGTAPVEQSEDDVGARVAQQLVGNAKTAGSSDNITVMVVFLRPPEQLLAQ</sequence>
<comment type="catalytic activity">
    <reaction evidence="15">
        <text>O-phospho-L-seryl-[protein] + H2O = L-seryl-[protein] + phosphate</text>
        <dbReference type="Rhea" id="RHEA:20629"/>
        <dbReference type="Rhea" id="RHEA-COMP:9863"/>
        <dbReference type="Rhea" id="RHEA-COMP:11604"/>
        <dbReference type="ChEBI" id="CHEBI:15377"/>
        <dbReference type="ChEBI" id="CHEBI:29999"/>
        <dbReference type="ChEBI" id="CHEBI:43474"/>
        <dbReference type="ChEBI" id="CHEBI:83421"/>
        <dbReference type="EC" id="3.1.3.16"/>
    </reaction>
</comment>
<keyword evidence="7" id="KW-0597">Phosphoprotein</keyword>
<keyword evidence="8" id="KW-0479">Metal-binding</keyword>
<dbReference type="SMART" id="SM00332">
    <property type="entry name" value="PP2Cc"/>
    <property type="match status" value="1"/>
</dbReference>
<reference evidence="25 26" key="1">
    <citation type="submission" date="2018-05" db="EMBL/GenBank/DDBJ databases">
        <authorList>
            <person name="Datahose"/>
        </authorList>
    </citation>
    <scope>NUCLEOTIDE SEQUENCE</scope>
</reference>
<organism evidence="25 26">
    <name type="scientific">Astatotilapia calliptera</name>
    <name type="common">Eastern happy</name>
    <name type="synonym">Chromis callipterus</name>
    <dbReference type="NCBI Taxonomy" id="8154"/>
    <lineage>
        <taxon>Eukaryota</taxon>
        <taxon>Metazoa</taxon>
        <taxon>Chordata</taxon>
        <taxon>Craniata</taxon>
        <taxon>Vertebrata</taxon>
        <taxon>Euteleostomi</taxon>
        <taxon>Actinopterygii</taxon>
        <taxon>Neopterygii</taxon>
        <taxon>Teleostei</taxon>
        <taxon>Neoteleostei</taxon>
        <taxon>Acanthomorphata</taxon>
        <taxon>Ovalentaria</taxon>
        <taxon>Cichlomorphae</taxon>
        <taxon>Cichliformes</taxon>
        <taxon>Cichlidae</taxon>
        <taxon>African cichlids</taxon>
        <taxon>Pseudocrenilabrinae</taxon>
        <taxon>Haplochromini</taxon>
        <taxon>Astatotilapia</taxon>
    </lineage>
</organism>
<dbReference type="Ensembl" id="ENSACLT00000008682.2">
    <property type="protein sequence ID" value="ENSACLP00000008486.1"/>
    <property type="gene ID" value="ENSACLG00000005774.2"/>
</dbReference>
<dbReference type="GeneID" id="113033909"/>
<evidence type="ECO:0000256" key="1">
    <source>
        <dbReference type="ARBA" id="ARBA00001936"/>
    </source>
</evidence>
<evidence type="ECO:0000256" key="12">
    <source>
        <dbReference type="ARBA" id="ARBA00022912"/>
    </source>
</evidence>
<dbReference type="InterPro" id="IPR001932">
    <property type="entry name" value="PPM-type_phosphatase-like_dom"/>
</dbReference>
<comment type="subunit">
    <text evidence="17">Heterotrimer. Interacts with PAX1 and ARHGEF6 (or ARHGEF7).</text>
</comment>
<evidence type="ECO:0000256" key="7">
    <source>
        <dbReference type="ARBA" id="ARBA00022553"/>
    </source>
</evidence>
<evidence type="ECO:0000256" key="5">
    <source>
        <dbReference type="ARBA" id="ARBA00013081"/>
    </source>
</evidence>
<keyword evidence="11" id="KW-0460">Magnesium</keyword>
<reference evidence="25" key="3">
    <citation type="submission" date="2025-08" db="UniProtKB">
        <authorList>
            <consortium name="Ensembl"/>
        </authorList>
    </citation>
    <scope>IDENTIFICATION</scope>
</reference>
<dbReference type="Pfam" id="PF00481">
    <property type="entry name" value="PP2C"/>
    <property type="match status" value="1"/>
</dbReference>
<evidence type="ECO:0000256" key="11">
    <source>
        <dbReference type="ARBA" id="ARBA00022842"/>
    </source>
</evidence>
<dbReference type="GO" id="GO:0005634">
    <property type="term" value="C:nucleus"/>
    <property type="evidence" value="ECO:0007669"/>
    <property type="project" value="UniProtKB-SubCell"/>
</dbReference>
<evidence type="ECO:0000313" key="25">
    <source>
        <dbReference type="Ensembl" id="ENSACLP00000008486.1"/>
    </source>
</evidence>
<dbReference type="Gene3D" id="3.60.40.10">
    <property type="entry name" value="PPM-type phosphatase domain"/>
    <property type="match status" value="1"/>
</dbReference>
<dbReference type="GO" id="GO:0046872">
    <property type="term" value="F:metal ion binding"/>
    <property type="evidence" value="ECO:0007669"/>
    <property type="project" value="UniProtKB-KW"/>
</dbReference>
<evidence type="ECO:0000256" key="10">
    <source>
        <dbReference type="ARBA" id="ARBA00022801"/>
    </source>
</evidence>
<evidence type="ECO:0000256" key="18">
    <source>
        <dbReference type="ARBA" id="ARBA00070214"/>
    </source>
</evidence>
<dbReference type="Proteomes" id="UP000265100">
    <property type="component" value="Chromosome 12"/>
</dbReference>
<evidence type="ECO:0000256" key="14">
    <source>
        <dbReference type="ARBA" id="ARBA00023242"/>
    </source>
</evidence>
<dbReference type="RefSeq" id="XP_026043875.1">
    <property type="nucleotide sequence ID" value="XM_026188090.1"/>
</dbReference>
<dbReference type="PROSITE" id="PS51746">
    <property type="entry name" value="PPM_2"/>
    <property type="match status" value="1"/>
</dbReference>
<dbReference type="SUPFAM" id="SSF81606">
    <property type="entry name" value="PP2C-like"/>
    <property type="match status" value="1"/>
</dbReference>
<keyword evidence="9" id="KW-0677">Repeat</keyword>
<dbReference type="GO" id="GO:0004722">
    <property type="term" value="F:protein serine/threonine phosphatase activity"/>
    <property type="evidence" value="ECO:0007669"/>
    <property type="project" value="UniProtKB-EC"/>
</dbReference>
<dbReference type="EC" id="3.1.3.16" evidence="5"/>
<keyword evidence="26" id="KW-1185">Reference proteome</keyword>
<dbReference type="InterPro" id="IPR000222">
    <property type="entry name" value="PP2C_BS"/>
</dbReference>
<accession>A0A3P8NUJ7</accession>
<name>A0A3P8NUJ7_ASTCA</name>
<comment type="similarity">
    <text evidence="23">Belongs to the PP2C family.</text>
</comment>
<comment type="catalytic activity">
    <reaction evidence="16">
        <text>O-phospho-L-threonyl-[protein] + H2O = L-threonyl-[protein] + phosphate</text>
        <dbReference type="Rhea" id="RHEA:47004"/>
        <dbReference type="Rhea" id="RHEA-COMP:11060"/>
        <dbReference type="Rhea" id="RHEA-COMP:11605"/>
        <dbReference type="ChEBI" id="CHEBI:15377"/>
        <dbReference type="ChEBI" id="CHEBI:30013"/>
        <dbReference type="ChEBI" id="CHEBI:43474"/>
        <dbReference type="ChEBI" id="CHEBI:61977"/>
        <dbReference type="EC" id="3.1.3.16"/>
    </reaction>
</comment>
<evidence type="ECO:0000256" key="8">
    <source>
        <dbReference type="ARBA" id="ARBA00022723"/>
    </source>
</evidence>
<keyword evidence="14" id="KW-0539">Nucleus</keyword>
<dbReference type="CDD" id="cd00143">
    <property type="entry name" value="PP2Cc"/>
    <property type="match status" value="1"/>
</dbReference>
<comment type="cofactor">
    <cofactor evidence="1">
        <name>Mn(2+)</name>
        <dbReference type="ChEBI" id="CHEBI:29035"/>
    </cofactor>
</comment>
<evidence type="ECO:0000256" key="4">
    <source>
        <dbReference type="ARBA" id="ARBA00004496"/>
    </source>
</evidence>
<dbReference type="Bgee" id="ENSACLG00000005774">
    <property type="expression patterns" value="Expressed in brain and 7 other cell types or tissues"/>
</dbReference>
<gene>
    <name evidence="25" type="primary">PPM1F</name>
</gene>
<evidence type="ECO:0000256" key="16">
    <source>
        <dbReference type="ARBA" id="ARBA00048336"/>
    </source>
</evidence>
<evidence type="ECO:0000256" key="9">
    <source>
        <dbReference type="ARBA" id="ARBA00022737"/>
    </source>
</evidence>
<dbReference type="GO" id="GO:0005829">
    <property type="term" value="C:cytosol"/>
    <property type="evidence" value="ECO:0007669"/>
    <property type="project" value="TreeGrafter"/>
</dbReference>
<dbReference type="PROSITE" id="PS01032">
    <property type="entry name" value="PPM_1"/>
    <property type="match status" value="1"/>
</dbReference>
<dbReference type="FunFam" id="3.60.40.10:FF:000021">
    <property type="entry name" value="Protein phosphatase, Mg2+/Mn2+-dependent, 1E"/>
    <property type="match status" value="1"/>
</dbReference>
<keyword evidence="10 23" id="KW-0378">Hydrolase</keyword>
<dbReference type="PANTHER" id="PTHR13832:SF233">
    <property type="entry name" value="PROTEIN PHOSPHATASE 1F"/>
    <property type="match status" value="1"/>
</dbReference>
<dbReference type="PANTHER" id="PTHR13832">
    <property type="entry name" value="PROTEIN PHOSPHATASE 2C"/>
    <property type="match status" value="1"/>
</dbReference>
<dbReference type="OrthoDB" id="10264738at2759"/>
<comment type="cofactor">
    <cofactor evidence="2">
        <name>Mg(2+)</name>
        <dbReference type="ChEBI" id="CHEBI:18420"/>
    </cofactor>
</comment>
<keyword evidence="12 23" id="KW-0904">Protein phosphatase</keyword>
<comment type="subcellular location">
    <subcellularLocation>
        <location evidence="4">Cytoplasm</location>
    </subcellularLocation>
    <subcellularLocation>
        <location evidence="3">Nucleus</location>
    </subcellularLocation>
</comment>
<evidence type="ECO:0000256" key="6">
    <source>
        <dbReference type="ARBA" id="ARBA00022490"/>
    </source>
</evidence>
<dbReference type="InterPro" id="IPR015655">
    <property type="entry name" value="PP2C"/>
</dbReference>
<dbReference type="AlphaFoldDB" id="A0A3P8NUJ7"/>
<evidence type="ECO:0000256" key="13">
    <source>
        <dbReference type="ARBA" id="ARBA00023211"/>
    </source>
</evidence>
<reference evidence="26" key="2">
    <citation type="submission" date="2023-03" db="EMBL/GenBank/DDBJ databases">
        <authorList>
            <consortium name="Wellcome Sanger Institute Data Sharing"/>
        </authorList>
    </citation>
    <scope>NUCLEOTIDE SEQUENCE [LARGE SCALE GENOMIC DNA]</scope>
</reference>
<evidence type="ECO:0000256" key="22">
    <source>
        <dbReference type="ARBA" id="ARBA00079435"/>
    </source>
</evidence>
<evidence type="ECO:0000256" key="21">
    <source>
        <dbReference type="ARBA" id="ARBA00078590"/>
    </source>
</evidence>
<dbReference type="GeneTree" id="ENSGT00940000158884"/>
<dbReference type="OMA" id="DEMFLFK"/>
<protein>
    <recommendedName>
        <fullName evidence="18">Protein phosphatase 1E</fullName>
        <ecNumber evidence="5">3.1.3.16</ecNumber>
    </recommendedName>
    <alternativeName>
        <fullName evidence="21">Ca(2+)/calmodulin-dependent protein kinase phosphatase N</fullName>
    </alternativeName>
    <alternativeName>
        <fullName evidence="19">CaMKP-nucleus</fullName>
    </alternativeName>
    <alternativeName>
        <fullName evidence="20">Partner of PIX 1</fullName>
    </alternativeName>
    <alternativeName>
        <fullName evidence="22">Partner of PIX-alpha</fullName>
    </alternativeName>
</protein>
<evidence type="ECO:0000256" key="2">
    <source>
        <dbReference type="ARBA" id="ARBA00001946"/>
    </source>
</evidence>
<evidence type="ECO:0000256" key="17">
    <source>
        <dbReference type="ARBA" id="ARBA00063519"/>
    </source>
</evidence>
<feature type="domain" description="PPM-type phosphatase" evidence="24">
    <location>
        <begin position="139"/>
        <end position="410"/>
    </location>
</feature>
<evidence type="ECO:0000256" key="19">
    <source>
        <dbReference type="ARBA" id="ARBA00075580"/>
    </source>
</evidence>
<evidence type="ECO:0000256" key="20">
    <source>
        <dbReference type="ARBA" id="ARBA00075701"/>
    </source>
</evidence>
<evidence type="ECO:0000256" key="3">
    <source>
        <dbReference type="ARBA" id="ARBA00004123"/>
    </source>
</evidence>
<proteinExistence type="inferred from homology"/>
<keyword evidence="6" id="KW-0963">Cytoplasm</keyword>
<dbReference type="STRING" id="8154.ENSACLP00000008486"/>
<evidence type="ECO:0000313" key="26">
    <source>
        <dbReference type="Proteomes" id="UP000265100"/>
    </source>
</evidence>
<dbReference type="InterPro" id="IPR036457">
    <property type="entry name" value="PPM-type-like_dom_sf"/>
</dbReference>
<evidence type="ECO:0000259" key="24">
    <source>
        <dbReference type="PROSITE" id="PS51746"/>
    </source>
</evidence>
<reference evidence="25" key="4">
    <citation type="submission" date="2025-09" db="UniProtKB">
        <authorList>
            <consortium name="Ensembl"/>
        </authorList>
    </citation>
    <scope>IDENTIFICATION</scope>
</reference>